<dbReference type="InterPro" id="IPR050463">
    <property type="entry name" value="Gfo/Idh/MocA_oxidrdct_glycsds"/>
</dbReference>
<evidence type="ECO:0000256" key="1">
    <source>
        <dbReference type="ARBA" id="ARBA00023002"/>
    </source>
</evidence>
<accession>A0ABT4VIB2</accession>
<reference evidence="4" key="1">
    <citation type="submission" date="2022-11" db="EMBL/GenBank/DDBJ databases">
        <title>Hoeflea poritis sp. nov., isolated from scleractinian coral Porites lutea.</title>
        <authorList>
            <person name="Zhang G."/>
            <person name="Wei Q."/>
            <person name="Cai L."/>
        </authorList>
    </citation>
    <scope>NUCLEOTIDE SEQUENCE</scope>
    <source>
        <strain evidence="4">E7-10</strain>
    </source>
</reference>
<dbReference type="Pfam" id="PF22725">
    <property type="entry name" value="GFO_IDH_MocA_C3"/>
    <property type="match status" value="1"/>
</dbReference>
<organism evidence="4 5">
    <name type="scientific">Hoeflea poritis</name>
    <dbReference type="NCBI Taxonomy" id="2993659"/>
    <lineage>
        <taxon>Bacteria</taxon>
        <taxon>Pseudomonadati</taxon>
        <taxon>Pseudomonadota</taxon>
        <taxon>Alphaproteobacteria</taxon>
        <taxon>Hyphomicrobiales</taxon>
        <taxon>Rhizobiaceae</taxon>
        <taxon>Hoeflea</taxon>
    </lineage>
</organism>
<dbReference type="Proteomes" id="UP001148313">
    <property type="component" value="Unassembled WGS sequence"/>
</dbReference>
<dbReference type="RefSeq" id="WP_271087984.1">
    <property type="nucleotide sequence ID" value="NZ_JAPJZH010000002.1"/>
</dbReference>
<dbReference type="SUPFAM" id="SSF55347">
    <property type="entry name" value="Glyceraldehyde-3-phosphate dehydrogenase-like, C-terminal domain"/>
    <property type="match status" value="1"/>
</dbReference>
<dbReference type="PANTHER" id="PTHR43818">
    <property type="entry name" value="BCDNA.GH03377"/>
    <property type="match status" value="1"/>
</dbReference>
<dbReference type="Gene3D" id="3.30.360.10">
    <property type="entry name" value="Dihydrodipicolinate Reductase, domain 2"/>
    <property type="match status" value="1"/>
</dbReference>
<keyword evidence="5" id="KW-1185">Reference proteome</keyword>
<dbReference type="InterPro" id="IPR036291">
    <property type="entry name" value="NAD(P)-bd_dom_sf"/>
</dbReference>
<dbReference type="InterPro" id="IPR000683">
    <property type="entry name" value="Gfo/Idh/MocA-like_OxRdtase_N"/>
</dbReference>
<dbReference type="Pfam" id="PF01408">
    <property type="entry name" value="GFO_IDH_MocA"/>
    <property type="match status" value="1"/>
</dbReference>
<evidence type="ECO:0000313" key="5">
    <source>
        <dbReference type="Proteomes" id="UP001148313"/>
    </source>
</evidence>
<dbReference type="EMBL" id="JAPJZH010000002">
    <property type="protein sequence ID" value="MDA4844454.1"/>
    <property type="molecule type" value="Genomic_DNA"/>
</dbReference>
<dbReference type="InterPro" id="IPR055170">
    <property type="entry name" value="GFO_IDH_MocA-like_dom"/>
</dbReference>
<keyword evidence="1" id="KW-0560">Oxidoreductase</keyword>
<dbReference type="SUPFAM" id="SSF51735">
    <property type="entry name" value="NAD(P)-binding Rossmann-fold domains"/>
    <property type="match status" value="1"/>
</dbReference>
<proteinExistence type="predicted"/>
<dbReference type="PANTHER" id="PTHR43818:SF11">
    <property type="entry name" value="BCDNA.GH03377"/>
    <property type="match status" value="1"/>
</dbReference>
<protein>
    <submittedName>
        <fullName evidence="4">Gfo/Idh/MocA family oxidoreductase</fullName>
    </submittedName>
</protein>
<comment type="caution">
    <text evidence="4">The sequence shown here is derived from an EMBL/GenBank/DDBJ whole genome shotgun (WGS) entry which is preliminary data.</text>
</comment>
<dbReference type="Gene3D" id="3.40.50.720">
    <property type="entry name" value="NAD(P)-binding Rossmann-like Domain"/>
    <property type="match status" value="1"/>
</dbReference>
<feature type="domain" description="Gfo/Idh/MocA-like oxidoreductase N-terminal" evidence="2">
    <location>
        <begin position="9"/>
        <end position="127"/>
    </location>
</feature>
<evidence type="ECO:0000259" key="3">
    <source>
        <dbReference type="Pfam" id="PF22725"/>
    </source>
</evidence>
<evidence type="ECO:0000259" key="2">
    <source>
        <dbReference type="Pfam" id="PF01408"/>
    </source>
</evidence>
<evidence type="ECO:0000313" key="4">
    <source>
        <dbReference type="EMBL" id="MDA4844454.1"/>
    </source>
</evidence>
<name>A0ABT4VIB2_9HYPH</name>
<sequence length="376" mass="41338">MTEKRKEIGLAIIGCGTIGRIRAELARAYPGVGWIGLCDIKSDIGEKLRDDVKADFFTTDFRELLARPEVTAAIIATDENFHTDPTLAAVERGLDLFIEKPLATDARQSQQILDAINAAGVDAVVGYTQRFRRRFLAVKERLVTGQIGDVTSVVTRAFMNRMVPIATVSRTQDRANLTPMVVSGTHSLDMCMWLMEGKKPVSVYAQSCDAALGKWGTKDSTFGIFTMDDGTIWSMNISWALPVVWPGAVYGIEIGIVGTKGVIDIEDTHRDVVLATEVAQGAGYAPEGFDPGAPRHVDFLTSYPPGDLHDNQLWGPMREETNAWYQRVYTGQRTPHATATDGHNNLLLTMAMDLSAKRGRPVELPADPDELMRELV</sequence>
<gene>
    <name evidence="4" type="ORF">OOZ53_03790</name>
</gene>
<feature type="domain" description="GFO/IDH/MocA-like oxidoreductase" evidence="3">
    <location>
        <begin position="135"/>
        <end position="263"/>
    </location>
</feature>